<organism evidence="15 16">
    <name type="scientific">Elysia marginata</name>
    <dbReference type="NCBI Taxonomy" id="1093978"/>
    <lineage>
        <taxon>Eukaryota</taxon>
        <taxon>Metazoa</taxon>
        <taxon>Spiralia</taxon>
        <taxon>Lophotrochozoa</taxon>
        <taxon>Mollusca</taxon>
        <taxon>Gastropoda</taxon>
        <taxon>Heterobranchia</taxon>
        <taxon>Euthyneura</taxon>
        <taxon>Panpulmonata</taxon>
        <taxon>Sacoglossa</taxon>
        <taxon>Placobranchoidea</taxon>
        <taxon>Plakobranchidae</taxon>
        <taxon>Elysia</taxon>
    </lineage>
</organism>
<sequence>PETSKPVPEKQAGLSSVRAMDSETFHFVSYVPIHGHLFELDGLKPHPIDHGPWEKGDDWTEKFRRVITDRLGMATGGEPYHDIRFNLMAVVPDKRQLLEHKLVTLKTNRNIVLEALQQPCLSEEMYIILFLRRRRKRSRSSLSSSNSCSSNSSRTSNNSNSSNNSRAAAVVEVVVVVVRAVVVVVAVAIFVVVLMVVVVVVWVVVEEKQHYPLFHHALLLLKLATGNLKKRPKRLGKF</sequence>
<keyword evidence="16" id="KW-1185">Reference proteome</keyword>
<dbReference type="SUPFAM" id="SSF54001">
    <property type="entry name" value="Cysteine proteinases"/>
    <property type="match status" value="1"/>
</dbReference>
<feature type="non-terminal residue" evidence="15">
    <location>
        <position position="1"/>
    </location>
</feature>
<feature type="domain" description="UCH catalytic" evidence="14">
    <location>
        <begin position="1"/>
        <end position="92"/>
    </location>
</feature>
<evidence type="ECO:0000256" key="6">
    <source>
        <dbReference type="ARBA" id="ARBA00022786"/>
    </source>
</evidence>
<evidence type="ECO:0000256" key="8">
    <source>
        <dbReference type="ARBA" id="ARBA00022807"/>
    </source>
</evidence>
<dbReference type="GO" id="GO:0005634">
    <property type="term" value="C:nucleus"/>
    <property type="evidence" value="ECO:0007669"/>
    <property type="project" value="UniProtKB-SubCell"/>
</dbReference>
<evidence type="ECO:0000256" key="12">
    <source>
        <dbReference type="SAM" id="MobiDB-lite"/>
    </source>
</evidence>
<gene>
    <name evidence="15" type="ORF">ElyMa_001588900</name>
</gene>
<dbReference type="GO" id="GO:0016579">
    <property type="term" value="P:protein deubiquitination"/>
    <property type="evidence" value="ECO:0007669"/>
    <property type="project" value="TreeGrafter"/>
</dbReference>
<evidence type="ECO:0000256" key="1">
    <source>
        <dbReference type="ARBA" id="ARBA00000707"/>
    </source>
</evidence>
<name>A0AAV4JKU6_9GAST</name>
<dbReference type="PANTHER" id="PTHR10589">
    <property type="entry name" value="UBIQUITIN CARBOXYL-TERMINAL HYDROLASE"/>
    <property type="match status" value="1"/>
</dbReference>
<dbReference type="Gene3D" id="3.40.532.10">
    <property type="entry name" value="Peptidase C12, ubiquitin carboxyl-terminal hydrolase"/>
    <property type="match status" value="1"/>
</dbReference>
<evidence type="ECO:0000256" key="7">
    <source>
        <dbReference type="ARBA" id="ARBA00022801"/>
    </source>
</evidence>
<keyword evidence="13" id="KW-0472">Membrane</keyword>
<evidence type="ECO:0000256" key="3">
    <source>
        <dbReference type="ARBA" id="ARBA00007182"/>
    </source>
</evidence>
<keyword evidence="9" id="KW-0156">Chromatin regulator</keyword>
<comment type="subcellular location">
    <subcellularLocation>
        <location evidence="2">Nucleus</location>
    </subcellularLocation>
</comment>
<accession>A0AAV4JKU6</accession>
<comment type="caution">
    <text evidence="11">Lacks conserved residue(s) required for the propagation of feature annotation.</text>
</comment>
<dbReference type="PANTHER" id="PTHR10589:SF28">
    <property type="entry name" value="UBIQUITIN CARBOXYL-TERMINAL HYDROLASE BAP1"/>
    <property type="match status" value="1"/>
</dbReference>
<dbReference type="GO" id="GO:0006511">
    <property type="term" value="P:ubiquitin-dependent protein catabolic process"/>
    <property type="evidence" value="ECO:0007669"/>
    <property type="project" value="InterPro"/>
</dbReference>
<proteinExistence type="inferred from homology"/>
<keyword evidence="10" id="KW-0539">Nucleus</keyword>
<evidence type="ECO:0000313" key="16">
    <source>
        <dbReference type="Proteomes" id="UP000762676"/>
    </source>
</evidence>
<dbReference type="Proteomes" id="UP000762676">
    <property type="component" value="Unassembled WGS sequence"/>
</dbReference>
<evidence type="ECO:0000256" key="13">
    <source>
        <dbReference type="SAM" id="Phobius"/>
    </source>
</evidence>
<dbReference type="GO" id="GO:0005737">
    <property type="term" value="C:cytoplasm"/>
    <property type="evidence" value="ECO:0007669"/>
    <property type="project" value="TreeGrafter"/>
</dbReference>
<comment type="similarity">
    <text evidence="3">Belongs to the peptidase C12 family. BAP1 subfamily.</text>
</comment>
<evidence type="ECO:0000256" key="9">
    <source>
        <dbReference type="ARBA" id="ARBA00022853"/>
    </source>
</evidence>
<keyword evidence="5" id="KW-0645">Protease</keyword>
<dbReference type="InterPro" id="IPR001578">
    <property type="entry name" value="Peptidase_C12_UCH"/>
</dbReference>
<evidence type="ECO:0000256" key="5">
    <source>
        <dbReference type="ARBA" id="ARBA00022670"/>
    </source>
</evidence>
<dbReference type="PROSITE" id="PS52048">
    <property type="entry name" value="UCH_DOMAIN"/>
    <property type="match status" value="1"/>
</dbReference>
<dbReference type="EC" id="3.4.19.12" evidence="4"/>
<dbReference type="GO" id="GO:0004843">
    <property type="term" value="F:cysteine-type deubiquitinase activity"/>
    <property type="evidence" value="ECO:0007669"/>
    <property type="project" value="UniProtKB-EC"/>
</dbReference>
<evidence type="ECO:0000256" key="10">
    <source>
        <dbReference type="ARBA" id="ARBA00023242"/>
    </source>
</evidence>
<keyword evidence="8" id="KW-0788">Thiol protease</keyword>
<reference evidence="15 16" key="1">
    <citation type="journal article" date="2021" name="Elife">
        <title>Chloroplast acquisition without the gene transfer in kleptoplastic sea slugs, Plakobranchus ocellatus.</title>
        <authorList>
            <person name="Maeda T."/>
            <person name="Takahashi S."/>
            <person name="Yoshida T."/>
            <person name="Shimamura S."/>
            <person name="Takaki Y."/>
            <person name="Nagai Y."/>
            <person name="Toyoda A."/>
            <person name="Suzuki Y."/>
            <person name="Arimoto A."/>
            <person name="Ishii H."/>
            <person name="Satoh N."/>
            <person name="Nishiyama T."/>
            <person name="Hasebe M."/>
            <person name="Maruyama T."/>
            <person name="Minagawa J."/>
            <person name="Obokata J."/>
            <person name="Shigenobu S."/>
        </authorList>
    </citation>
    <scope>NUCLEOTIDE SEQUENCE [LARGE SCALE GENOMIC DNA]</scope>
</reference>
<dbReference type="Pfam" id="PF01088">
    <property type="entry name" value="Peptidase_C12"/>
    <property type="match status" value="1"/>
</dbReference>
<comment type="catalytic activity">
    <reaction evidence="1">
        <text>Thiol-dependent hydrolysis of ester, thioester, amide, peptide and isopeptide bonds formed by the C-terminal Gly of ubiquitin (a 76-residue protein attached to proteins as an intracellular targeting signal).</text>
        <dbReference type="EC" id="3.4.19.12"/>
    </reaction>
</comment>
<feature type="region of interest" description="Disordered" evidence="12">
    <location>
        <begin position="141"/>
        <end position="163"/>
    </location>
</feature>
<evidence type="ECO:0000256" key="4">
    <source>
        <dbReference type="ARBA" id="ARBA00012759"/>
    </source>
</evidence>
<evidence type="ECO:0000313" key="15">
    <source>
        <dbReference type="EMBL" id="GFS21201.1"/>
    </source>
</evidence>
<evidence type="ECO:0000259" key="14">
    <source>
        <dbReference type="PROSITE" id="PS52048"/>
    </source>
</evidence>
<protein>
    <recommendedName>
        <fullName evidence="4">ubiquitinyl hydrolase 1</fullName>
        <ecNumber evidence="4">3.4.19.12</ecNumber>
    </recommendedName>
</protein>
<keyword evidence="13" id="KW-0812">Transmembrane</keyword>
<evidence type="ECO:0000256" key="11">
    <source>
        <dbReference type="PROSITE-ProRule" id="PRU01393"/>
    </source>
</evidence>
<keyword evidence="6" id="KW-0833">Ubl conjugation pathway</keyword>
<dbReference type="AlphaFoldDB" id="A0AAV4JKU6"/>
<dbReference type="InterPro" id="IPR036959">
    <property type="entry name" value="Peptidase_C12_UCH_sf"/>
</dbReference>
<keyword evidence="13" id="KW-1133">Transmembrane helix</keyword>
<feature type="transmembrane region" description="Helical" evidence="13">
    <location>
        <begin position="173"/>
        <end position="205"/>
    </location>
</feature>
<dbReference type="InterPro" id="IPR038765">
    <property type="entry name" value="Papain-like_cys_pep_sf"/>
</dbReference>
<dbReference type="GO" id="GO:0006325">
    <property type="term" value="P:chromatin organization"/>
    <property type="evidence" value="ECO:0007669"/>
    <property type="project" value="UniProtKB-KW"/>
</dbReference>
<evidence type="ECO:0000256" key="2">
    <source>
        <dbReference type="ARBA" id="ARBA00004123"/>
    </source>
</evidence>
<keyword evidence="7 15" id="KW-0378">Hydrolase</keyword>
<dbReference type="EMBL" id="BMAT01003158">
    <property type="protein sequence ID" value="GFS21201.1"/>
    <property type="molecule type" value="Genomic_DNA"/>
</dbReference>
<comment type="caution">
    <text evidence="15">The sequence shown here is derived from an EMBL/GenBank/DDBJ whole genome shotgun (WGS) entry which is preliminary data.</text>
</comment>